<keyword evidence="1" id="KW-0472">Membrane</keyword>
<keyword evidence="1" id="KW-0812">Transmembrane</keyword>
<protein>
    <submittedName>
        <fullName evidence="2">Uncharacterized protein</fullName>
    </submittedName>
</protein>
<comment type="caution">
    <text evidence="2">The sequence shown here is derived from an EMBL/GenBank/DDBJ whole genome shotgun (WGS) entry which is preliminary data.</text>
</comment>
<keyword evidence="1" id="KW-1133">Transmembrane helix</keyword>
<evidence type="ECO:0000256" key="1">
    <source>
        <dbReference type="SAM" id="Phobius"/>
    </source>
</evidence>
<name>A0A2U1CEP3_9FIRM</name>
<proteinExistence type="predicted"/>
<dbReference type="GeneID" id="93230873"/>
<accession>A0A2U1CEP3</accession>
<evidence type="ECO:0000313" key="2">
    <source>
        <dbReference type="EMBL" id="PVY59392.1"/>
    </source>
</evidence>
<dbReference type="AlphaFoldDB" id="A0A2U1CEP3"/>
<dbReference type="EMBL" id="QEKK01000002">
    <property type="protein sequence ID" value="PVY59392.1"/>
    <property type="molecule type" value="Genomic_DNA"/>
</dbReference>
<reference evidence="2 3" key="1">
    <citation type="submission" date="2018-04" db="EMBL/GenBank/DDBJ databases">
        <title>Genomic Encyclopedia of Type Strains, Phase IV (KMG-IV): sequencing the most valuable type-strain genomes for metagenomic binning, comparative biology and taxonomic classification.</title>
        <authorList>
            <person name="Goeker M."/>
        </authorList>
    </citation>
    <scope>NUCLEOTIDE SEQUENCE [LARGE SCALE GENOMIC DNA]</scope>
    <source>
        <strain evidence="2 3">DSM 26588</strain>
    </source>
</reference>
<dbReference type="RefSeq" id="WP_257534820.1">
    <property type="nucleotide sequence ID" value="NZ_CP011524.1"/>
</dbReference>
<sequence>MNLMKENVKIVYFKYLGAAFGSALISSIYGLVDMAMVGYYQRL</sequence>
<evidence type="ECO:0000313" key="3">
    <source>
        <dbReference type="Proteomes" id="UP000245778"/>
    </source>
</evidence>
<dbReference type="Proteomes" id="UP000245778">
    <property type="component" value="Unassembled WGS sequence"/>
</dbReference>
<organism evidence="2 3">
    <name type="scientific">Intestinimonas butyriciproducens</name>
    <dbReference type="NCBI Taxonomy" id="1297617"/>
    <lineage>
        <taxon>Bacteria</taxon>
        <taxon>Bacillati</taxon>
        <taxon>Bacillota</taxon>
        <taxon>Clostridia</taxon>
        <taxon>Eubacteriales</taxon>
        <taxon>Intestinimonas</taxon>
    </lineage>
</organism>
<feature type="transmembrane region" description="Helical" evidence="1">
    <location>
        <begin position="12"/>
        <end position="32"/>
    </location>
</feature>
<gene>
    <name evidence="2" type="ORF">C7373_102377</name>
</gene>